<evidence type="ECO:0000256" key="2">
    <source>
        <dbReference type="ARBA" id="ARBA00013168"/>
    </source>
</evidence>
<dbReference type="InterPro" id="IPR018165">
    <property type="entry name" value="Ala-tRNA-synth_IIc_core"/>
</dbReference>
<evidence type="ECO:0000259" key="11">
    <source>
        <dbReference type="PROSITE" id="PS50862"/>
    </source>
</evidence>
<evidence type="ECO:0000256" key="8">
    <source>
        <dbReference type="ARBA" id="ARBA00022917"/>
    </source>
</evidence>
<dbReference type="FunFam" id="3.30.980.10:FF:000004">
    <property type="entry name" value="Alanine--tRNA ligase, cytoplasmic"/>
    <property type="match status" value="1"/>
</dbReference>
<sequence>MNSKEIRGKFLNFFEERGHKIVPSSLLIPDDPSVLLTTAGMQQFKPYYIGKADPLRDFKSRNAASVQKCFRTSDIDSVGDETHLTFFEMLGNFSFGGPANLDGSGASYFKKEAIHWAYEFIVDVLGIARERITVSVFGGDPSPLKEREASGSFTNHSFKGEGQVSRDAESFNIWHKEIGLPEDKIKEHGREDNWWGPTGNEGPCGPTTEIYVDDVEIWNLVFNEYYGKRLEIGGDGLELEKISSPGVDTGMGLERLAVMMQGVPNVFETDLFYPLIFKLREAVPKLPHETQSVLHKKVLKILADHLRASVFLVADGLRPSNKEAGYILRRLLRRILVYGIKYDIHADLFSIAVDFVKENYGEWYPEVKKTKEILEILFGEKDKFEKALALGVKEIEKYDRITAKDAFYIYETFGLPFELLQELVPDKVKNLNKADFDAEFQKHQEISRAGQEKKFGGHGLILDTGELKASTPEEVEKVTRLHTATHLLQAALRRVLGSEVKQMGSDITAERTRFDFSFSRKLTDEEIKKVEDLVNEAIQKDLPVTYQELPIEEAKKTGALYFFKEKYPDKVKVYSIGGNSSVSSEPAFSREFCGGPHVANTFKIGKFKISKQEAVGAGVRRIRGVVD</sequence>
<dbReference type="InterPro" id="IPR018164">
    <property type="entry name" value="Ala-tRNA-synth_IIc_N"/>
</dbReference>
<dbReference type="EMBL" id="MHJG01000002">
    <property type="protein sequence ID" value="OGY64558.1"/>
    <property type="molecule type" value="Genomic_DNA"/>
</dbReference>
<evidence type="ECO:0000259" key="10">
    <source>
        <dbReference type="PROSITE" id="PS50860"/>
    </source>
</evidence>
<dbReference type="InterPro" id="IPR018162">
    <property type="entry name" value="Ala-tRNA-ligase_IIc_anticod-bd"/>
</dbReference>
<dbReference type="Gene3D" id="3.30.980.10">
    <property type="entry name" value="Threonyl-trna Synthetase, Chain A, domain 2"/>
    <property type="match status" value="1"/>
</dbReference>
<evidence type="ECO:0000256" key="7">
    <source>
        <dbReference type="ARBA" id="ARBA00022884"/>
    </source>
</evidence>
<dbReference type="STRING" id="1798404.A3B92_00275"/>
<proteinExistence type="inferred from homology"/>
<accession>A0A1G1ZIW3</accession>
<dbReference type="Gene3D" id="3.30.54.20">
    <property type="match status" value="1"/>
</dbReference>
<dbReference type="SUPFAM" id="SSF101353">
    <property type="entry name" value="Putative anticodon-binding domain of alanyl-tRNA synthetase (AlaRS)"/>
    <property type="match status" value="1"/>
</dbReference>
<dbReference type="EC" id="6.1.1.7" evidence="2"/>
<dbReference type="CDD" id="cd00673">
    <property type="entry name" value="AlaRS_core"/>
    <property type="match status" value="1"/>
</dbReference>
<dbReference type="Pfam" id="PF07973">
    <property type="entry name" value="tRNA_SAD"/>
    <property type="match status" value="1"/>
</dbReference>
<dbReference type="GO" id="GO:0002161">
    <property type="term" value="F:aminoacyl-tRNA deacylase activity"/>
    <property type="evidence" value="ECO:0007669"/>
    <property type="project" value="TreeGrafter"/>
</dbReference>
<keyword evidence="9" id="KW-0030">Aminoacyl-tRNA synthetase</keyword>
<keyword evidence="8" id="KW-0648">Protein biosynthesis</keyword>
<dbReference type="AlphaFoldDB" id="A0A1G1ZIW3"/>
<dbReference type="InterPro" id="IPR045864">
    <property type="entry name" value="aa-tRNA-synth_II/BPL/LPL"/>
</dbReference>
<evidence type="ECO:0000256" key="6">
    <source>
        <dbReference type="ARBA" id="ARBA00022840"/>
    </source>
</evidence>
<keyword evidence="4" id="KW-0436">Ligase</keyword>
<dbReference type="PANTHER" id="PTHR11777">
    <property type="entry name" value="ALANYL-TRNA SYNTHETASE"/>
    <property type="match status" value="1"/>
</dbReference>
<evidence type="ECO:0000313" key="12">
    <source>
        <dbReference type="EMBL" id="OGY64558.1"/>
    </source>
</evidence>
<dbReference type="Pfam" id="PF01411">
    <property type="entry name" value="tRNA-synt_2c"/>
    <property type="match status" value="1"/>
</dbReference>
<evidence type="ECO:0000256" key="1">
    <source>
        <dbReference type="ARBA" id="ARBA00008226"/>
    </source>
</evidence>
<evidence type="ECO:0000256" key="3">
    <source>
        <dbReference type="ARBA" id="ARBA00022555"/>
    </source>
</evidence>
<dbReference type="Gene3D" id="3.30.930.10">
    <property type="entry name" value="Bira Bifunctional Protein, Domain 2"/>
    <property type="match status" value="1"/>
</dbReference>
<feature type="domain" description="Aminoacyl-transfer RNA synthetases class-II family profile" evidence="11">
    <location>
        <begin position="68"/>
        <end position="274"/>
    </location>
</feature>
<evidence type="ECO:0000313" key="13">
    <source>
        <dbReference type="Proteomes" id="UP000177960"/>
    </source>
</evidence>
<dbReference type="GO" id="GO:0004813">
    <property type="term" value="F:alanine-tRNA ligase activity"/>
    <property type="evidence" value="ECO:0007669"/>
    <property type="project" value="UniProtKB-EC"/>
</dbReference>
<dbReference type="PANTHER" id="PTHR11777:SF9">
    <property type="entry name" value="ALANINE--TRNA LIGASE, CYTOPLASMIC"/>
    <property type="match status" value="1"/>
</dbReference>
<dbReference type="InterPro" id="IPR002318">
    <property type="entry name" value="Ala-tRNA-lgiase_IIc"/>
</dbReference>
<dbReference type="GO" id="GO:0005737">
    <property type="term" value="C:cytoplasm"/>
    <property type="evidence" value="ECO:0007669"/>
    <property type="project" value="InterPro"/>
</dbReference>
<keyword evidence="7" id="KW-0694">RNA-binding</keyword>
<dbReference type="SMART" id="SM00863">
    <property type="entry name" value="tRNA_SAD"/>
    <property type="match status" value="1"/>
</dbReference>
<dbReference type="InterPro" id="IPR018163">
    <property type="entry name" value="Thr/Ala-tRNA-synth_IIc_edit"/>
</dbReference>
<dbReference type="PROSITE" id="PS50862">
    <property type="entry name" value="AA_TRNA_LIGASE_II"/>
    <property type="match status" value="1"/>
</dbReference>
<dbReference type="Proteomes" id="UP000177960">
    <property type="component" value="Unassembled WGS sequence"/>
</dbReference>
<protein>
    <recommendedName>
        <fullName evidence="2">alanine--tRNA ligase</fullName>
        <ecNumber evidence="2">6.1.1.7</ecNumber>
    </recommendedName>
</protein>
<dbReference type="GO" id="GO:0005524">
    <property type="term" value="F:ATP binding"/>
    <property type="evidence" value="ECO:0007669"/>
    <property type="project" value="UniProtKB-KW"/>
</dbReference>
<name>A0A1G1ZIW3_9BACT</name>
<evidence type="ECO:0000256" key="4">
    <source>
        <dbReference type="ARBA" id="ARBA00022598"/>
    </source>
</evidence>
<dbReference type="InterPro" id="IPR012947">
    <property type="entry name" value="tRNA_SAD"/>
</dbReference>
<gene>
    <name evidence="12" type="ORF">A3B92_00275</name>
</gene>
<organism evidence="12 13">
    <name type="scientific">Candidatus Harrisonbacteria bacterium RIFCSPHIGHO2_02_FULL_42_16</name>
    <dbReference type="NCBI Taxonomy" id="1798404"/>
    <lineage>
        <taxon>Bacteria</taxon>
        <taxon>Candidatus Harrisoniibacteriota</taxon>
    </lineage>
</organism>
<dbReference type="SUPFAM" id="SSF55681">
    <property type="entry name" value="Class II aaRS and biotin synthetases"/>
    <property type="match status" value="1"/>
</dbReference>
<dbReference type="InterPro" id="IPR050058">
    <property type="entry name" value="Ala-tRNA_ligase"/>
</dbReference>
<feature type="domain" description="Alanyl-transfer RNA synthetases family profile" evidence="10">
    <location>
        <begin position="1"/>
        <end position="627"/>
    </location>
</feature>
<dbReference type="InterPro" id="IPR006195">
    <property type="entry name" value="aa-tRNA-synth_II"/>
</dbReference>
<keyword evidence="6" id="KW-0067">ATP-binding</keyword>
<reference evidence="12 13" key="1">
    <citation type="journal article" date="2016" name="Nat. Commun.">
        <title>Thousands of microbial genomes shed light on interconnected biogeochemical processes in an aquifer system.</title>
        <authorList>
            <person name="Anantharaman K."/>
            <person name="Brown C.T."/>
            <person name="Hug L.A."/>
            <person name="Sharon I."/>
            <person name="Castelle C.J."/>
            <person name="Probst A.J."/>
            <person name="Thomas B.C."/>
            <person name="Singh A."/>
            <person name="Wilkins M.J."/>
            <person name="Karaoz U."/>
            <person name="Brodie E.L."/>
            <person name="Williams K.H."/>
            <person name="Hubbard S.S."/>
            <person name="Banfield J.F."/>
        </authorList>
    </citation>
    <scope>NUCLEOTIDE SEQUENCE [LARGE SCALE GENOMIC DNA]</scope>
</reference>
<keyword evidence="3" id="KW-0820">tRNA-binding</keyword>
<evidence type="ECO:0000256" key="9">
    <source>
        <dbReference type="ARBA" id="ARBA00023146"/>
    </source>
</evidence>
<keyword evidence="5" id="KW-0547">Nucleotide-binding</keyword>
<evidence type="ECO:0000256" key="5">
    <source>
        <dbReference type="ARBA" id="ARBA00022741"/>
    </source>
</evidence>
<dbReference type="GO" id="GO:0000049">
    <property type="term" value="F:tRNA binding"/>
    <property type="evidence" value="ECO:0007669"/>
    <property type="project" value="UniProtKB-KW"/>
</dbReference>
<dbReference type="PROSITE" id="PS50860">
    <property type="entry name" value="AA_TRNA_LIGASE_II_ALA"/>
    <property type="match status" value="1"/>
</dbReference>
<dbReference type="SUPFAM" id="SSF55186">
    <property type="entry name" value="ThrRS/AlaRS common domain"/>
    <property type="match status" value="1"/>
</dbReference>
<dbReference type="PRINTS" id="PR00980">
    <property type="entry name" value="TRNASYNTHALA"/>
</dbReference>
<comment type="similarity">
    <text evidence="1">Belongs to the class-II aminoacyl-tRNA synthetase family.</text>
</comment>
<comment type="caution">
    <text evidence="12">The sequence shown here is derived from an EMBL/GenBank/DDBJ whole genome shotgun (WGS) entry which is preliminary data.</text>
</comment>
<dbReference type="GO" id="GO:0006419">
    <property type="term" value="P:alanyl-tRNA aminoacylation"/>
    <property type="evidence" value="ECO:0007669"/>
    <property type="project" value="InterPro"/>
</dbReference>